<evidence type="ECO:0000256" key="1">
    <source>
        <dbReference type="SAM" id="MobiDB-lite"/>
    </source>
</evidence>
<sequence>MVRINWDPFAGVIGIVHEGDVGGSRGVKVSTGDVVHGEFNDNFMRAGLEAVILSMSPAELLLGYPLSKQTEKGAEPSLFHLDVLEAYAGPASNVRVERTSRDCFSDGGALAEVMSLYENLSEDSRADHQVDNTEVMEQENHCLAIESPLGGYGDYCCVFTKLYAFQGLRFQDSPIVPNSPLQGETQVEELNWMMASRGEMTSRLEIENGEIESQMHNAYNRVELRNEGNEAPKNGEAENEELVNDEPKTTKPPHFQVPEDSHPRNISEVSTLTTSLQTNVLETPVGYALPFRHNCGKPPNRYSPDEEERRSVEEALLNPKWTEVPLHQLNIKNAFLHGDLEEEVYMDIPFRYATSSKTKIVCKLEQVLYGLKQSPRAWFGNFSSTIRKYGYHQSNSDHTFFQKHQGKVTTLIVYVDDMIITRDDVEEISRLQEHLATEFEMKNLGAKVFSRNRDVGLLECKLVDTPIAQNHRLGEYLDQVPADKERYQRLVGKLIYLSHTRLDIAYTISVSSPRKRLMFSKNNHLNIEGYTDMDWARNILDMKSTLEVGFAPSFAMNLLCDNKAAIDIAHNLVQHDRTKHIELD</sequence>
<evidence type="ECO:0000313" key="3">
    <source>
        <dbReference type="EMBL" id="RVW74465.1"/>
    </source>
</evidence>
<dbReference type="AlphaFoldDB" id="A0A438GQH3"/>
<protein>
    <submittedName>
        <fullName evidence="3">DNA mismatch repair protein MSH3</fullName>
    </submittedName>
</protein>
<dbReference type="Proteomes" id="UP000288805">
    <property type="component" value="Unassembled WGS sequence"/>
</dbReference>
<feature type="region of interest" description="Disordered" evidence="1">
    <location>
        <begin position="229"/>
        <end position="265"/>
    </location>
</feature>
<dbReference type="GO" id="GO:0006298">
    <property type="term" value="P:mismatch repair"/>
    <property type="evidence" value="ECO:0007669"/>
    <property type="project" value="InterPro"/>
</dbReference>
<evidence type="ECO:0000259" key="2">
    <source>
        <dbReference type="Pfam" id="PF07727"/>
    </source>
</evidence>
<name>A0A438GQH3_VITVI</name>
<accession>A0A438GQH3</accession>
<dbReference type="PANTHER" id="PTHR11439">
    <property type="entry name" value="GAG-POL-RELATED RETROTRANSPOSON"/>
    <property type="match status" value="1"/>
</dbReference>
<organism evidence="3 4">
    <name type="scientific">Vitis vinifera</name>
    <name type="common">Grape</name>
    <dbReference type="NCBI Taxonomy" id="29760"/>
    <lineage>
        <taxon>Eukaryota</taxon>
        <taxon>Viridiplantae</taxon>
        <taxon>Streptophyta</taxon>
        <taxon>Embryophyta</taxon>
        <taxon>Tracheophyta</taxon>
        <taxon>Spermatophyta</taxon>
        <taxon>Magnoliopsida</taxon>
        <taxon>eudicotyledons</taxon>
        <taxon>Gunneridae</taxon>
        <taxon>Pentapetalae</taxon>
        <taxon>rosids</taxon>
        <taxon>Vitales</taxon>
        <taxon>Vitaceae</taxon>
        <taxon>Viteae</taxon>
        <taxon>Vitis</taxon>
    </lineage>
</organism>
<dbReference type="SUPFAM" id="SSF56672">
    <property type="entry name" value="DNA/RNA polymerases"/>
    <property type="match status" value="1"/>
</dbReference>
<dbReference type="InterPro" id="IPR013103">
    <property type="entry name" value="RVT_2"/>
</dbReference>
<evidence type="ECO:0000313" key="4">
    <source>
        <dbReference type="Proteomes" id="UP000288805"/>
    </source>
</evidence>
<dbReference type="GO" id="GO:0030983">
    <property type="term" value="F:mismatched DNA binding"/>
    <property type="evidence" value="ECO:0007669"/>
    <property type="project" value="InterPro"/>
</dbReference>
<dbReference type="InterPro" id="IPR043502">
    <property type="entry name" value="DNA/RNA_pol_sf"/>
</dbReference>
<gene>
    <name evidence="3" type="primary">MSH3_0</name>
    <name evidence="3" type="ORF">CK203_054547</name>
</gene>
<feature type="domain" description="Reverse transcriptase Ty1/copia-type" evidence="2">
    <location>
        <begin position="323"/>
        <end position="446"/>
    </location>
</feature>
<comment type="caution">
    <text evidence="3">The sequence shown here is derived from an EMBL/GenBank/DDBJ whole genome shotgun (WGS) entry which is preliminary data.</text>
</comment>
<dbReference type="Gene3D" id="3.30.420.110">
    <property type="entry name" value="MutS, connector domain"/>
    <property type="match status" value="1"/>
</dbReference>
<dbReference type="GO" id="GO:0005524">
    <property type="term" value="F:ATP binding"/>
    <property type="evidence" value="ECO:0007669"/>
    <property type="project" value="InterPro"/>
</dbReference>
<dbReference type="PANTHER" id="PTHR11439:SF467">
    <property type="entry name" value="INTEGRASE CATALYTIC DOMAIN-CONTAINING PROTEIN"/>
    <property type="match status" value="1"/>
</dbReference>
<dbReference type="InterPro" id="IPR036678">
    <property type="entry name" value="MutS_con_dom_sf"/>
</dbReference>
<dbReference type="Pfam" id="PF07727">
    <property type="entry name" value="RVT_2"/>
    <property type="match status" value="1"/>
</dbReference>
<proteinExistence type="predicted"/>
<reference evidence="3 4" key="1">
    <citation type="journal article" date="2018" name="PLoS Genet.">
        <title>Population sequencing reveals clonal diversity and ancestral inbreeding in the grapevine cultivar Chardonnay.</title>
        <authorList>
            <person name="Roach M.J."/>
            <person name="Johnson D.L."/>
            <person name="Bohlmann J."/>
            <person name="van Vuuren H.J."/>
            <person name="Jones S.J."/>
            <person name="Pretorius I.S."/>
            <person name="Schmidt S.A."/>
            <person name="Borneman A.R."/>
        </authorList>
    </citation>
    <scope>NUCLEOTIDE SEQUENCE [LARGE SCALE GENOMIC DNA]</scope>
    <source>
        <strain evidence="4">cv. Chardonnay</strain>
        <tissue evidence="3">Leaf</tissue>
    </source>
</reference>
<dbReference type="EMBL" id="QGNW01000369">
    <property type="protein sequence ID" value="RVW74465.1"/>
    <property type="molecule type" value="Genomic_DNA"/>
</dbReference>